<name>A0A1H9ZCF2_9FIRM</name>
<dbReference type="AlphaFoldDB" id="A0A1H9ZCF2"/>
<comment type="similarity">
    <text evidence="1">Belongs to the bacterial solute-binding protein 5 family.</text>
</comment>
<keyword evidence="3 4" id="KW-0732">Signal</keyword>
<gene>
    <name evidence="6" type="ORF">SAMN04487772_10393</name>
</gene>
<dbReference type="InterPro" id="IPR039424">
    <property type="entry name" value="SBP_5"/>
</dbReference>
<evidence type="ECO:0000256" key="1">
    <source>
        <dbReference type="ARBA" id="ARBA00005695"/>
    </source>
</evidence>
<feature type="chain" id="PRO_5011715342" evidence="4">
    <location>
        <begin position="21"/>
        <end position="514"/>
    </location>
</feature>
<evidence type="ECO:0000256" key="3">
    <source>
        <dbReference type="ARBA" id="ARBA00022729"/>
    </source>
</evidence>
<dbReference type="PANTHER" id="PTHR30290">
    <property type="entry name" value="PERIPLASMIC BINDING COMPONENT OF ABC TRANSPORTER"/>
    <property type="match status" value="1"/>
</dbReference>
<dbReference type="GO" id="GO:0015833">
    <property type="term" value="P:peptide transport"/>
    <property type="evidence" value="ECO:0007669"/>
    <property type="project" value="TreeGrafter"/>
</dbReference>
<organism evidence="6 7">
    <name type="scientific">[Clostridium] polysaccharolyticum</name>
    <dbReference type="NCBI Taxonomy" id="29364"/>
    <lineage>
        <taxon>Bacteria</taxon>
        <taxon>Bacillati</taxon>
        <taxon>Bacillota</taxon>
        <taxon>Clostridia</taxon>
        <taxon>Lachnospirales</taxon>
        <taxon>Lachnospiraceae</taxon>
    </lineage>
</organism>
<feature type="signal peptide" evidence="4">
    <location>
        <begin position="1"/>
        <end position="20"/>
    </location>
</feature>
<dbReference type="OrthoDB" id="9772924at2"/>
<dbReference type="Pfam" id="PF00496">
    <property type="entry name" value="SBP_bac_5"/>
    <property type="match status" value="1"/>
</dbReference>
<dbReference type="STRING" id="29364.SAMN04487772_10393"/>
<accession>A0A1H9ZCF2</accession>
<keyword evidence="7" id="KW-1185">Reference proteome</keyword>
<evidence type="ECO:0000313" key="6">
    <source>
        <dbReference type="EMBL" id="SES78506.1"/>
    </source>
</evidence>
<evidence type="ECO:0000256" key="4">
    <source>
        <dbReference type="SAM" id="SignalP"/>
    </source>
</evidence>
<dbReference type="InterPro" id="IPR030678">
    <property type="entry name" value="Peptide/Ni-bd"/>
</dbReference>
<dbReference type="EMBL" id="FOHN01000003">
    <property type="protein sequence ID" value="SES78506.1"/>
    <property type="molecule type" value="Genomic_DNA"/>
</dbReference>
<dbReference type="Proteomes" id="UP000199800">
    <property type="component" value="Unassembled WGS sequence"/>
</dbReference>
<dbReference type="PIRSF" id="PIRSF002741">
    <property type="entry name" value="MppA"/>
    <property type="match status" value="1"/>
</dbReference>
<dbReference type="GO" id="GO:1904680">
    <property type="term" value="F:peptide transmembrane transporter activity"/>
    <property type="evidence" value="ECO:0007669"/>
    <property type="project" value="TreeGrafter"/>
</dbReference>
<dbReference type="RefSeq" id="WP_092476205.1">
    <property type="nucleotide sequence ID" value="NZ_FOHN01000003.1"/>
</dbReference>
<dbReference type="SUPFAM" id="SSF53850">
    <property type="entry name" value="Periplasmic binding protein-like II"/>
    <property type="match status" value="1"/>
</dbReference>
<sequence length="514" mass="57397">MKKQKFIFLTLALVMSIALCACGGDKKKTENADSSSVVVGITQDLDSLDPHKAVAAGTHEVLFNVFEGLVKPDEKGNLNPAVASEYKVNEKGTEYTFTLRDGVFFHNGKEVTVNDVVYSMKRAGGLLEEESSDININSAIQKNVKTIEAVDDGTVAVTLKEPDTEFLAYLTESDCAIIPADYKEQNKAPIGTGPFKFVSYAPLKSFVMEKYEEYWNKEKMPHIKETVFKICSNTDTAFLELQSGGIDIFPYLTEEQSNQLSKDKFKVEIGNMNLVQGLFLNNKKAPFDNPHVREALNYAIDRQAVIDMVAGGNGTVIGSNMFPGLSKYYNQEEASRYTRQPDKVKEQLKLAGYEDGLSFTITVPSNYQYHVDTAQVIVEQLKEFGINAEINLVDWSTWLSDVYTNRDYQATVIGLDGNLSPKDLMERYVSTADNNFVNYSSEAYDKLLAKAVSVTEQKEKEISYKKLQSILAEDSASVYLQDPALLVAVNKNIEGYQFYPVYVQDMSSIQFAAK</sequence>
<dbReference type="Gene3D" id="3.40.190.10">
    <property type="entry name" value="Periplasmic binding protein-like II"/>
    <property type="match status" value="1"/>
</dbReference>
<reference evidence="6 7" key="1">
    <citation type="submission" date="2016-10" db="EMBL/GenBank/DDBJ databases">
        <authorList>
            <person name="de Groot N.N."/>
        </authorList>
    </citation>
    <scope>NUCLEOTIDE SEQUENCE [LARGE SCALE GENOMIC DNA]</scope>
    <source>
        <strain evidence="6 7">DSM 1801</strain>
    </source>
</reference>
<evidence type="ECO:0000259" key="5">
    <source>
        <dbReference type="Pfam" id="PF00496"/>
    </source>
</evidence>
<dbReference type="InterPro" id="IPR000914">
    <property type="entry name" value="SBP_5_dom"/>
</dbReference>
<dbReference type="PROSITE" id="PS51257">
    <property type="entry name" value="PROKAR_LIPOPROTEIN"/>
    <property type="match status" value="1"/>
</dbReference>
<keyword evidence="2" id="KW-0813">Transport</keyword>
<dbReference type="GO" id="GO:0043190">
    <property type="term" value="C:ATP-binding cassette (ABC) transporter complex"/>
    <property type="evidence" value="ECO:0007669"/>
    <property type="project" value="InterPro"/>
</dbReference>
<dbReference type="Gene3D" id="3.10.105.10">
    <property type="entry name" value="Dipeptide-binding Protein, Domain 3"/>
    <property type="match status" value="1"/>
</dbReference>
<proteinExistence type="inferred from homology"/>
<protein>
    <submittedName>
        <fullName evidence="6">Peptide/nickel transport system substrate-binding protein</fullName>
    </submittedName>
</protein>
<evidence type="ECO:0000256" key="2">
    <source>
        <dbReference type="ARBA" id="ARBA00022448"/>
    </source>
</evidence>
<evidence type="ECO:0000313" key="7">
    <source>
        <dbReference type="Proteomes" id="UP000199800"/>
    </source>
</evidence>
<feature type="domain" description="Solute-binding protein family 5" evidence="5">
    <location>
        <begin position="78"/>
        <end position="435"/>
    </location>
</feature>
<dbReference type="GO" id="GO:0042597">
    <property type="term" value="C:periplasmic space"/>
    <property type="evidence" value="ECO:0007669"/>
    <property type="project" value="UniProtKB-ARBA"/>
</dbReference>
<dbReference type="PANTHER" id="PTHR30290:SF9">
    <property type="entry name" value="OLIGOPEPTIDE-BINDING PROTEIN APPA"/>
    <property type="match status" value="1"/>
</dbReference>